<evidence type="ECO:0008006" key="3">
    <source>
        <dbReference type="Google" id="ProtNLM"/>
    </source>
</evidence>
<gene>
    <name evidence="1" type="ORF">CD30_14775</name>
</gene>
<reference evidence="1 2" key="1">
    <citation type="submission" date="2014-02" db="EMBL/GenBank/DDBJ databases">
        <title>Draft genome sequence of Lysinibacillus massiliensis CCUG 49529.</title>
        <authorList>
            <person name="Zhang F."/>
            <person name="Wang G."/>
            <person name="Zhang L."/>
        </authorList>
    </citation>
    <scope>NUCLEOTIDE SEQUENCE [LARGE SCALE GENOMIC DNA]</scope>
    <source>
        <strain evidence="1 2">CCUG 49529</strain>
    </source>
</reference>
<dbReference type="NCBIfam" id="NF041925">
    <property type="entry name" value="QatC"/>
    <property type="match status" value="1"/>
</dbReference>
<accession>A0A0A3IYU5</accession>
<dbReference type="RefSeq" id="WP_036178186.1">
    <property type="nucleotide sequence ID" value="NZ_AVCZ01000032.1"/>
</dbReference>
<evidence type="ECO:0000313" key="1">
    <source>
        <dbReference type="EMBL" id="KGR89851.1"/>
    </source>
</evidence>
<proteinExistence type="predicted"/>
<protein>
    <recommendedName>
        <fullName evidence="3">ATPase</fullName>
    </recommendedName>
</protein>
<keyword evidence="2" id="KW-1185">Reference proteome</keyword>
<dbReference type="InterPro" id="IPR014729">
    <property type="entry name" value="Rossmann-like_a/b/a_fold"/>
</dbReference>
<evidence type="ECO:0000313" key="2">
    <source>
        <dbReference type="Proteomes" id="UP000030595"/>
    </source>
</evidence>
<dbReference type="OrthoDB" id="9789567at2"/>
<dbReference type="Proteomes" id="UP000030595">
    <property type="component" value="Unassembled WGS sequence"/>
</dbReference>
<comment type="caution">
    <text evidence="1">The sequence shown here is derived from an EMBL/GenBank/DDBJ whole genome shotgun (WGS) entry which is preliminary data.</text>
</comment>
<name>A0A0A3IYU5_9BACL</name>
<dbReference type="AlphaFoldDB" id="A0A0A3IYU5"/>
<dbReference type="eggNOG" id="COG0603">
    <property type="taxonomic scope" value="Bacteria"/>
</dbReference>
<dbReference type="Gene3D" id="3.40.50.620">
    <property type="entry name" value="HUPs"/>
    <property type="match status" value="1"/>
</dbReference>
<sequence>MFNIWINKQDDEFENNGNLAENVLLFNLFDKNNKSNVKTDAEQLWRRFGNQTLSDITEDLLVIAISIFCADKRIPRRRSSDNWTRNIKLYLPVLEMEKWILVKNDLEKTLGFLSGDNWIFEFRKSTSKFRANKKNTKYKLIDREKYDSVSLFSGGLDSFCGALTLSDKQKNTCFVGFREYNLLTNRQHELFNEIDKAYPALSKELILFNANPLAPLQRGGEKTKLGSESTSRSRSFLFLAGAVAIASILGDETPVYIPENGFIGINVPLTDSRNGSCSTRTTHPIFLKSLNHILQSVGLKHKISNFYWDKSKGEIVAEHKANPVFKRSAHRTLSCSHPCLSRYDRKYDKSIEIPCNCGYCYPCLIRRASFLTTGKDSTIYNSVYRINKEFLTKYNNLQGRASDLKAVLFSLRRYYKHKDDGEYIRTLLIRQGPLSTDEIEAYERLYHKSMSELLEMIRFEDSRNSGGLMEYLGIKELLEDAQLS</sequence>
<dbReference type="InterPro" id="IPR049676">
    <property type="entry name" value="QatC"/>
</dbReference>
<dbReference type="EMBL" id="JPVQ01000032">
    <property type="protein sequence ID" value="KGR89851.1"/>
    <property type="molecule type" value="Genomic_DNA"/>
</dbReference>
<organism evidence="1 2">
    <name type="scientific">Ureibacillus massiliensis 4400831 = CIP 108448 = CCUG 49529</name>
    <dbReference type="NCBI Taxonomy" id="1211035"/>
    <lineage>
        <taxon>Bacteria</taxon>
        <taxon>Bacillati</taxon>
        <taxon>Bacillota</taxon>
        <taxon>Bacilli</taxon>
        <taxon>Bacillales</taxon>
        <taxon>Caryophanaceae</taxon>
        <taxon>Ureibacillus</taxon>
    </lineage>
</organism>